<dbReference type="SUPFAM" id="SSF56601">
    <property type="entry name" value="beta-lactamase/transpeptidase-like"/>
    <property type="match status" value="1"/>
</dbReference>
<organism evidence="2 3">
    <name type="scientific">Dyadobacter psychrophilus</name>
    <dbReference type="NCBI Taxonomy" id="651661"/>
    <lineage>
        <taxon>Bacteria</taxon>
        <taxon>Pseudomonadati</taxon>
        <taxon>Bacteroidota</taxon>
        <taxon>Cytophagia</taxon>
        <taxon>Cytophagales</taxon>
        <taxon>Spirosomataceae</taxon>
        <taxon>Dyadobacter</taxon>
    </lineage>
</organism>
<dbReference type="OrthoDB" id="9793489at2"/>
<dbReference type="RefSeq" id="WP_082215183.1">
    <property type="nucleotide sequence ID" value="NZ_FUZA01000002.1"/>
</dbReference>
<protein>
    <recommendedName>
        <fullName evidence="4">Beta-lactamase</fullName>
    </recommendedName>
</protein>
<evidence type="ECO:0008006" key="4">
    <source>
        <dbReference type="Google" id="ProtNLM"/>
    </source>
</evidence>
<accession>A0A1T5ESB4</accession>
<name>A0A1T5ESB4_9BACT</name>
<dbReference type="InterPro" id="IPR012338">
    <property type="entry name" value="Beta-lactam/transpept-like"/>
</dbReference>
<reference evidence="3" key="1">
    <citation type="submission" date="2017-02" db="EMBL/GenBank/DDBJ databases">
        <authorList>
            <person name="Varghese N."/>
            <person name="Submissions S."/>
        </authorList>
    </citation>
    <scope>NUCLEOTIDE SEQUENCE [LARGE SCALE GENOMIC DNA]</scope>
    <source>
        <strain evidence="3">DSM 22270</strain>
    </source>
</reference>
<feature type="signal peptide" evidence="1">
    <location>
        <begin position="1"/>
        <end position="20"/>
    </location>
</feature>
<dbReference type="Gene3D" id="3.40.710.10">
    <property type="entry name" value="DD-peptidase/beta-lactamase superfamily"/>
    <property type="match status" value="1"/>
</dbReference>
<evidence type="ECO:0000256" key="1">
    <source>
        <dbReference type="SAM" id="SignalP"/>
    </source>
</evidence>
<proteinExistence type="predicted"/>
<evidence type="ECO:0000313" key="2">
    <source>
        <dbReference type="EMBL" id="SKB86851.1"/>
    </source>
</evidence>
<sequence>MTSKKLLLTAMIVIQFVTNAFTQALPAKTITRIDSLFANWTTNRSPGCSIGIVRNDTLIYSKGYGLANLEYHVANTPETIFHHLLNENWWMSHLTMLRDSKSHITGFEVNAFGVKHLKFNKINNEHE</sequence>
<gene>
    <name evidence="2" type="ORF">SAMN05660293_02730</name>
</gene>
<dbReference type="AlphaFoldDB" id="A0A1T5ESB4"/>
<keyword evidence="1" id="KW-0732">Signal</keyword>
<evidence type="ECO:0000313" key="3">
    <source>
        <dbReference type="Proteomes" id="UP000190897"/>
    </source>
</evidence>
<dbReference type="STRING" id="651661.SAMN05660293_02730"/>
<keyword evidence="3" id="KW-1185">Reference proteome</keyword>
<feature type="chain" id="PRO_5012278716" description="Beta-lactamase" evidence="1">
    <location>
        <begin position="21"/>
        <end position="127"/>
    </location>
</feature>
<dbReference type="Proteomes" id="UP000190897">
    <property type="component" value="Unassembled WGS sequence"/>
</dbReference>
<dbReference type="EMBL" id="FUZA01000002">
    <property type="protein sequence ID" value="SKB86851.1"/>
    <property type="molecule type" value="Genomic_DNA"/>
</dbReference>